<dbReference type="GO" id="GO:0046872">
    <property type="term" value="F:metal ion binding"/>
    <property type="evidence" value="ECO:0007669"/>
    <property type="project" value="UniProtKB-KW"/>
</dbReference>
<evidence type="ECO:0000256" key="3">
    <source>
        <dbReference type="PIRSR" id="PIRSR603782-1"/>
    </source>
</evidence>
<feature type="disulfide bond" description="Redox-active" evidence="4">
    <location>
        <begin position="70"/>
        <end position="74"/>
    </location>
</feature>
<reference evidence="6 7" key="1">
    <citation type="submission" date="2019-03" db="EMBL/GenBank/DDBJ databases">
        <title>Genomic Encyclopedia of Type Strains, Phase IV (KMG-IV): sequencing the most valuable type-strain genomes for metagenomic binning, comparative biology and taxonomic classification.</title>
        <authorList>
            <person name="Goeker M."/>
        </authorList>
    </citation>
    <scope>NUCLEOTIDE SEQUENCE [LARGE SCALE GENOMIC DNA]</scope>
    <source>
        <strain evidence="6 7">DSM 24830</strain>
    </source>
</reference>
<keyword evidence="7" id="KW-1185">Reference proteome</keyword>
<dbReference type="RefSeq" id="WP_131906783.1">
    <property type="nucleotide sequence ID" value="NZ_BAAAFU010000001.1"/>
</dbReference>
<dbReference type="EMBL" id="SMFQ01000004">
    <property type="protein sequence ID" value="TCJ85071.1"/>
    <property type="molecule type" value="Genomic_DNA"/>
</dbReference>
<feature type="binding site" evidence="3">
    <location>
        <position position="160"/>
    </location>
    <ligand>
        <name>Cu cation</name>
        <dbReference type="ChEBI" id="CHEBI:23378"/>
    </ligand>
</feature>
<dbReference type="OrthoDB" id="9790194at2"/>
<dbReference type="CDD" id="cd02968">
    <property type="entry name" value="SCO"/>
    <property type="match status" value="1"/>
</dbReference>
<keyword evidence="4" id="KW-1015">Disulfide bond</keyword>
<evidence type="ECO:0000256" key="1">
    <source>
        <dbReference type="ARBA" id="ARBA00010996"/>
    </source>
</evidence>
<accession>A0A4R1F3S3</accession>
<dbReference type="Pfam" id="PF02630">
    <property type="entry name" value="SCO1-SenC"/>
    <property type="match status" value="1"/>
</dbReference>
<dbReference type="InterPro" id="IPR003782">
    <property type="entry name" value="SCO1/SenC"/>
</dbReference>
<comment type="similarity">
    <text evidence="1">Belongs to the SCO1/2 family.</text>
</comment>
<proteinExistence type="inferred from homology"/>
<gene>
    <name evidence="6" type="ORF">EV695_3036</name>
</gene>
<dbReference type="FunFam" id="3.40.30.10:FF:000013">
    <property type="entry name" value="Blast:Protein SCO1 homolog, mitochondrial"/>
    <property type="match status" value="1"/>
</dbReference>
<name>A0A4R1F3S3_9GAMM</name>
<evidence type="ECO:0000256" key="2">
    <source>
        <dbReference type="ARBA" id="ARBA00023008"/>
    </source>
</evidence>
<dbReference type="InterPro" id="IPR013766">
    <property type="entry name" value="Thioredoxin_domain"/>
</dbReference>
<dbReference type="SUPFAM" id="SSF52833">
    <property type="entry name" value="Thioredoxin-like"/>
    <property type="match status" value="1"/>
</dbReference>
<evidence type="ECO:0000256" key="4">
    <source>
        <dbReference type="PIRSR" id="PIRSR603782-2"/>
    </source>
</evidence>
<keyword evidence="2 3" id="KW-0186">Copper</keyword>
<feature type="binding site" evidence="3">
    <location>
        <position position="70"/>
    </location>
    <ligand>
        <name>Cu cation</name>
        <dbReference type="ChEBI" id="CHEBI:23378"/>
    </ligand>
</feature>
<feature type="binding site" evidence="3">
    <location>
        <position position="74"/>
    </location>
    <ligand>
        <name>Cu cation</name>
        <dbReference type="ChEBI" id="CHEBI:23378"/>
    </ligand>
</feature>
<protein>
    <submittedName>
        <fullName evidence="6">Protein SCO1/2</fullName>
    </submittedName>
</protein>
<feature type="domain" description="Thioredoxin" evidence="5">
    <location>
        <begin position="33"/>
        <end position="195"/>
    </location>
</feature>
<dbReference type="AlphaFoldDB" id="A0A4R1F3S3"/>
<keyword evidence="3" id="KW-0479">Metal-binding</keyword>
<dbReference type="Proteomes" id="UP000294887">
    <property type="component" value="Unassembled WGS sequence"/>
</dbReference>
<comment type="caution">
    <text evidence="6">The sequence shown here is derived from an EMBL/GenBank/DDBJ whole genome shotgun (WGS) entry which is preliminary data.</text>
</comment>
<sequence length="196" mass="21747">MSKALIPLSIIALVLGLVIGNSFFEAPKPKSGEYIDPPGGDFTLQSINGDVSLSDYKGKVTLLYFGYTFCPDVCPTSLSRVGAAFKKLNEDELKHVQGILISVDPDRDTLQKLADYTKYFHPQIVGITGTKEKIDEIAARYDVKYRKAEGTTAASYLVDHTAYIFVLDKTGKIREYLPHAVEVDRAVEVIRKLINE</sequence>
<dbReference type="Gene3D" id="3.40.30.10">
    <property type="entry name" value="Glutaredoxin"/>
    <property type="match status" value="1"/>
</dbReference>
<organism evidence="6 7">
    <name type="scientific">Cocleimonas flava</name>
    <dbReference type="NCBI Taxonomy" id="634765"/>
    <lineage>
        <taxon>Bacteria</taxon>
        <taxon>Pseudomonadati</taxon>
        <taxon>Pseudomonadota</taxon>
        <taxon>Gammaproteobacteria</taxon>
        <taxon>Thiotrichales</taxon>
        <taxon>Thiotrichaceae</taxon>
        <taxon>Cocleimonas</taxon>
    </lineage>
</organism>
<evidence type="ECO:0000259" key="5">
    <source>
        <dbReference type="PROSITE" id="PS51352"/>
    </source>
</evidence>
<dbReference type="PANTHER" id="PTHR12151:SF25">
    <property type="entry name" value="LINALOOL DEHYDRATASE_ISOMERASE DOMAIN-CONTAINING PROTEIN"/>
    <property type="match status" value="1"/>
</dbReference>
<dbReference type="InterPro" id="IPR036249">
    <property type="entry name" value="Thioredoxin-like_sf"/>
</dbReference>
<evidence type="ECO:0000313" key="6">
    <source>
        <dbReference type="EMBL" id="TCJ85071.1"/>
    </source>
</evidence>
<evidence type="ECO:0000313" key="7">
    <source>
        <dbReference type="Proteomes" id="UP000294887"/>
    </source>
</evidence>
<dbReference type="PANTHER" id="PTHR12151">
    <property type="entry name" value="ELECTRON TRANSPORT PROTIN SCO1/SENC FAMILY MEMBER"/>
    <property type="match status" value="1"/>
</dbReference>
<dbReference type="PROSITE" id="PS51352">
    <property type="entry name" value="THIOREDOXIN_2"/>
    <property type="match status" value="1"/>
</dbReference>